<dbReference type="InterPro" id="IPR039426">
    <property type="entry name" value="TonB-dep_rcpt-like"/>
</dbReference>
<evidence type="ECO:0000256" key="10">
    <source>
        <dbReference type="ARBA" id="ARBA00023136"/>
    </source>
</evidence>
<evidence type="ECO:0000313" key="18">
    <source>
        <dbReference type="Proteomes" id="UP000006251"/>
    </source>
</evidence>
<feature type="domain" description="TonB-dependent receptor-like beta-barrel" evidence="15">
    <location>
        <begin position="283"/>
        <end position="684"/>
    </location>
</feature>
<evidence type="ECO:0000259" key="16">
    <source>
        <dbReference type="Pfam" id="PF07715"/>
    </source>
</evidence>
<evidence type="ECO:0000256" key="11">
    <source>
        <dbReference type="ARBA" id="ARBA00023237"/>
    </source>
</evidence>
<keyword evidence="7" id="KW-0408">Iron</keyword>
<dbReference type="STRING" id="1121922.GCA_000428905_00977"/>
<dbReference type="PROSITE" id="PS52016">
    <property type="entry name" value="TONB_DEPENDENT_REC_3"/>
    <property type="match status" value="1"/>
</dbReference>
<keyword evidence="10 12" id="KW-0472">Membrane</keyword>
<proteinExistence type="inferred from homology"/>
<keyword evidence="17" id="KW-0675">Receptor</keyword>
<comment type="subcellular location">
    <subcellularLocation>
        <location evidence="1 12">Cell outer membrane</location>
        <topology evidence="1 12">Multi-pass membrane protein</topology>
    </subcellularLocation>
</comment>
<comment type="similarity">
    <text evidence="12 14">Belongs to the TonB-dependent receptor family.</text>
</comment>
<dbReference type="PANTHER" id="PTHR32552:SF81">
    <property type="entry name" value="TONB-DEPENDENT OUTER MEMBRANE RECEPTOR"/>
    <property type="match status" value="1"/>
</dbReference>
<dbReference type="Gene3D" id="2.40.170.20">
    <property type="entry name" value="TonB-dependent receptor, beta-barrel domain"/>
    <property type="match status" value="1"/>
</dbReference>
<evidence type="ECO:0000256" key="8">
    <source>
        <dbReference type="ARBA" id="ARBA00023065"/>
    </source>
</evidence>
<dbReference type="GO" id="GO:0009279">
    <property type="term" value="C:cell outer membrane"/>
    <property type="evidence" value="ECO:0007669"/>
    <property type="project" value="UniProtKB-SubCell"/>
</dbReference>
<keyword evidence="6" id="KW-0732">Signal</keyword>
<keyword evidence="4" id="KW-0410">Iron transport</keyword>
<keyword evidence="11 12" id="KW-0998">Cell outer membrane</keyword>
<evidence type="ECO:0000256" key="4">
    <source>
        <dbReference type="ARBA" id="ARBA00022496"/>
    </source>
</evidence>
<dbReference type="AlphaFoldDB" id="K6Y6Y5"/>
<name>K6Y6Y5_9ALTE</name>
<organism evidence="17 18">
    <name type="scientific">Brumicola pallidula DSM 14239 = ACAM 615</name>
    <dbReference type="NCBI Taxonomy" id="1121922"/>
    <lineage>
        <taxon>Bacteria</taxon>
        <taxon>Pseudomonadati</taxon>
        <taxon>Pseudomonadota</taxon>
        <taxon>Gammaproteobacteria</taxon>
        <taxon>Alteromonadales</taxon>
        <taxon>Alteromonadaceae</taxon>
        <taxon>Brumicola</taxon>
    </lineage>
</organism>
<feature type="short sequence motif" description="TonB C-terminal box" evidence="13">
    <location>
        <begin position="712"/>
        <end position="729"/>
    </location>
</feature>
<dbReference type="RefSeq" id="WP_006010798.1">
    <property type="nucleotide sequence ID" value="NZ_BAEQ01000025.1"/>
</dbReference>
<reference evidence="18" key="1">
    <citation type="journal article" date="2014" name="Environ. Microbiol.">
        <title>Comparative genomics of the marine bacterial genus Glaciecola reveals the high degree of genomic diversity and genomic characteristic for cold adaptation.</title>
        <authorList>
            <person name="Qin Q.L."/>
            <person name="Xie B.B."/>
            <person name="Yu Y."/>
            <person name="Shu Y.L."/>
            <person name="Rong J.C."/>
            <person name="Zhang Y.J."/>
            <person name="Zhao D.L."/>
            <person name="Chen X.L."/>
            <person name="Zhang X.Y."/>
            <person name="Chen B."/>
            <person name="Zhou B.C."/>
            <person name="Zhang Y.Z."/>
        </authorList>
    </citation>
    <scope>NUCLEOTIDE SEQUENCE [LARGE SCALE GENOMIC DNA]</scope>
    <source>
        <strain evidence="18">ACAM 615</strain>
    </source>
</reference>
<evidence type="ECO:0000256" key="14">
    <source>
        <dbReference type="RuleBase" id="RU003357"/>
    </source>
</evidence>
<sequence length="729" mass="80776">MKNTKKLNQLPNVTTSSHYKKLFTVNRIASAITLAVLSAGMGLTAVANPIASVTLNTDASANKAANIGIERIIVTSDFSQRSPGNLASSVVVISEQLLDLRQAEHLEDIVGIVPNLNFSSGASRGKFIQIRGIGERSLFAEPINASVALIVDEINFSGLGGLGALFDVQQVEVLSGPQSTGFGATGLAGIIKVVSNTATDSQEGYLQGSFAEYNTQRYSAAYSKQIVDGVNARIAMQHVKSDGFVENIYLNRDDTNNIDEFNAKLAVDYVLSDTAELELKLYHFDVDNGYDAFSLDNDNKTRSDEPGFDRTETQAASIKYIQDLGEHSFTLSLTTLNADLDYGYDEDWTFVDFHPGTYSSFDQYKREVRNQTVDARYASTDASSPWVIGFYYQQSEQDLTRIYTYAAADFTSLYEPNSIAIYGERSWQLSEPLSITAGARVEKFDADYVDSNNFVEVLDDSLLAGKLTASYALQKATFYSSISRSYKAGGFNADERVSEQDRLYSPEYNWNYELGIKGKIDTSSGIKANLSLTFFYMQREDAQVSDFSVLNREDGSGAVEFIDVIGNADTGINKGIEVSSNWQLNDRLSAVVNVGYLDATFGNYQLVDGSFVDKQLQAQAPKITFYTSTSYAVTDNIIWVVEFEGKDRHRFSVGHNERAPFTAVFNTDVNWQQGNILVQLWAKNIFDRELPTRGFGGFNNDPRDGYEGSKPYYQFGQERQLGVTATYRF</sequence>
<dbReference type="InterPro" id="IPR036942">
    <property type="entry name" value="Beta-barrel_TonB_sf"/>
</dbReference>
<evidence type="ECO:0000256" key="3">
    <source>
        <dbReference type="ARBA" id="ARBA00022452"/>
    </source>
</evidence>
<dbReference type="InterPro" id="IPR010917">
    <property type="entry name" value="TonB_rcpt_CS"/>
</dbReference>
<evidence type="ECO:0000313" key="17">
    <source>
        <dbReference type="EMBL" id="GAC28549.1"/>
    </source>
</evidence>
<evidence type="ECO:0000256" key="9">
    <source>
        <dbReference type="ARBA" id="ARBA00023077"/>
    </source>
</evidence>
<protein>
    <submittedName>
        <fullName evidence="17">TonB-dependent receptor</fullName>
    </submittedName>
</protein>
<keyword evidence="3 12" id="KW-1134">Transmembrane beta strand</keyword>
<dbReference type="Pfam" id="PF00593">
    <property type="entry name" value="TonB_dep_Rec_b-barrel"/>
    <property type="match status" value="1"/>
</dbReference>
<keyword evidence="8" id="KW-0406">Ion transport</keyword>
<evidence type="ECO:0000256" key="12">
    <source>
        <dbReference type="PROSITE-ProRule" id="PRU01360"/>
    </source>
</evidence>
<dbReference type="Pfam" id="PF07715">
    <property type="entry name" value="Plug"/>
    <property type="match status" value="1"/>
</dbReference>
<feature type="domain" description="TonB-dependent receptor plug" evidence="16">
    <location>
        <begin position="86"/>
        <end position="190"/>
    </location>
</feature>
<keyword evidence="18" id="KW-1185">Reference proteome</keyword>
<evidence type="ECO:0000256" key="2">
    <source>
        <dbReference type="ARBA" id="ARBA00022448"/>
    </source>
</evidence>
<keyword evidence="9 14" id="KW-0798">TonB box</keyword>
<evidence type="ECO:0000256" key="5">
    <source>
        <dbReference type="ARBA" id="ARBA00022692"/>
    </source>
</evidence>
<dbReference type="SUPFAM" id="SSF56935">
    <property type="entry name" value="Porins"/>
    <property type="match status" value="1"/>
</dbReference>
<evidence type="ECO:0000256" key="7">
    <source>
        <dbReference type="ARBA" id="ARBA00023004"/>
    </source>
</evidence>
<gene>
    <name evidence="17" type="ORF">GPAL_1685</name>
</gene>
<dbReference type="PROSITE" id="PS01156">
    <property type="entry name" value="TONB_DEPENDENT_REC_2"/>
    <property type="match status" value="1"/>
</dbReference>
<dbReference type="PANTHER" id="PTHR32552">
    <property type="entry name" value="FERRICHROME IRON RECEPTOR-RELATED"/>
    <property type="match status" value="1"/>
</dbReference>
<dbReference type="Proteomes" id="UP000006251">
    <property type="component" value="Unassembled WGS sequence"/>
</dbReference>
<dbReference type="InterPro" id="IPR012910">
    <property type="entry name" value="Plug_dom"/>
</dbReference>
<keyword evidence="5 12" id="KW-0812">Transmembrane</keyword>
<dbReference type="EMBL" id="BAEQ01000025">
    <property type="protein sequence ID" value="GAC28549.1"/>
    <property type="molecule type" value="Genomic_DNA"/>
</dbReference>
<evidence type="ECO:0000256" key="1">
    <source>
        <dbReference type="ARBA" id="ARBA00004571"/>
    </source>
</evidence>
<accession>K6Y6Y5</accession>
<evidence type="ECO:0000256" key="6">
    <source>
        <dbReference type="ARBA" id="ARBA00022729"/>
    </source>
</evidence>
<keyword evidence="2 12" id="KW-0813">Transport</keyword>
<dbReference type="GO" id="GO:0006826">
    <property type="term" value="P:iron ion transport"/>
    <property type="evidence" value="ECO:0007669"/>
    <property type="project" value="UniProtKB-KW"/>
</dbReference>
<evidence type="ECO:0000259" key="15">
    <source>
        <dbReference type="Pfam" id="PF00593"/>
    </source>
</evidence>
<comment type="caution">
    <text evidence="17">The sequence shown here is derived from an EMBL/GenBank/DDBJ whole genome shotgun (WGS) entry which is preliminary data.</text>
</comment>
<dbReference type="InterPro" id="IPR000531">
    <property type="entry name" value="Beta-barrel_TonB"/>
</dbReference>
<dbReference type="OrthoDB" id="127311at2"/>
<evidence type="ECO:0000256" key="13">
    <source>
        <dbReference type="PROSITE-ProRule" id="PRU10144"/>
    </source>
</evidence>